<accession>A0A444M927</accession>
<dbReference type="Pfam" id="PF10983">
    <property type="entry name" value="DUF2793"/>
    <property type="match status" value="1"/>
</dbReference>
<evidence type="ECO:0000313" key="1">
    <source>
        <dbReference type="EMBL" id="RWY39174.1"/>
    </source>
</evidence>
<dbReference type="InterPro" id="IPR021251">
    <property type="entry name" value="DUF2793"/>
</dbReference>
<proteinExistence type="predicted"/>
<dbReference type="EMBL" id="SBLC01000025">
    <property type="protein sequence ID" value="RWY39174.1"/>
    <property type="molecule type" value="Genomic_DNA"/>
</dbReference>
<dbReference type="RefSeq" id="WP_128490202.1">
    <property type="nucleotide sequence ID" value="NZ_JBHLXB010000014.1"/>
</dbReference>
<comment type="caution">
    <text evidence="1">The sequence shown here is derived from an EMBL/GenBank/DDBJ whole genome shotgun (WGS) entry which is preliminary data.</text>
</comment>
<protein>
    <submittedName>
        <fullName evidence="1">DUF2793 domain-containing protein</fullName>
    </submittedName>
</protein>
<name>A0A444M927_9RHOB</name>
<gene>
    <name evidence="1" type="ORF">EP867_14480</name>
</gene>
<dbReference type="AlphaFoldDB" id="A0A444M927"/>
<evidence type="ECO:0000313" key="2">
    <source>
        <dbReference type="Proteomes" id="UP000287168"/>
    </source>
</evidence>
<sequence>MADAFLSDDLTPVLALPLIRPAQAQKHIPHNEALRLLEVLVQAGVAGRSLTTPPEDPPEGARWLVPPGATGDWAGRAGQIAVFQQGAWVFLSPAEGWQIWVSDEALALRFQGGGWLAPSDQPLQVARLGIATPAEGPNRLALAGEASLFTHQGAGHQIKINKAAASETASLLFQTAWGGRAEMGTSGTDDFAIKVSADGASWLTALSVARATGLISGAGVTQSATDGVTGRLVKSGDYGWPVALALGAEDDLDALPVSGVWLCASAGVTTGNHYPEALAGALLQITRPGAGAAQIYLTESGSLWSRSRSSDGLWQTWRRQSSSSGSGANGSWLRLPDGTQICHHSLTPSASAATTWSYPQPFSAAPVISGTPQSAVLCGLCLEAAPGLSSASLSLRGVDHARRADPVQLTAIGRWY</sequence>
<dbReference type="OrthoDB" id="564699at2"/>
<keyword evidence="2" id="KW-1185">Reference proteome</keyword>
<organism evidence="1 2">
    <name type="scientific">Falsigemmobacter intermedius</name>
    <dbReference type="NCBI Taxonomy" id="1553448"/>
    <lineage>
        <taxon>Bacteria</taxon>
        <taxon>Pseudomonadati</taxon>
        <taxon>Pseudomonadota</taxon>
        <taxon>Alphaproteobacteria</taxon>
        <taxon>Rhodobacterales</taxon>
        <taxon>Paracoccaceae</taxon>
        <taxon>Falsigemmobacter</taxon>
    </lineage>
</organism>
<dbReference type="CDD" id="cd19958">
    <property type="entry name" value="pyocin_knob"/>
    <property type="match status" value="1"/>
</dbReference>
<dbReference type="Proteomes" id="UP000287168">
    <property type="component" value="Unassembled WGS sequence"/>
</dbReference>
<reference evidence="1 2" key="1">
    <citation type="journal article" date="2015" name="Int. J. Syst. Evol. Microbiol.">
        <title>Gemmobacter intermedius sp. nov., isolated from a white stork (Ciconia ciconia).</title>
        <authorList>
            <person name="Kampfer P."/>
            <person name="Jerzak L."/>
            <person name="Wilharm G."/>
            <person name="Golke J."/>
            <person name="Busse H.J."/>
            <person name="Glaeser S.P."/>
        </authorList>
    </citation>
    <scope>NUCLEOTIDE SEQUENCE [LARGE SCALE GENOMIC DNA]</scope>
    <source>
        <strain evidence="1 2">119/4</strain>
    </source>
</reference>